<gene>
    <name evidence="1" type="ORF">mRhiFer1_009233</name>
</gene>
<dbReference type="EMBL" id="JACAGC010000023">
    <property type="protein sequence ID" value="KAF6284470.1"/>
    <property type="molecule type" value="Genomic_DNA"/>
</dbReference>
<comment type="caution">
    <text evidence="1">The sequence shown here is derived from an EMBL/GenBank/DDBJ whole genome shotgun (WGS) entry which is preliminary data.</text>
</comment>
<name>A0A7J7S7N7_RHIFE</name>
<protein>
    <submittedName>
        <fullName evidence="1">Uncharacterized protein</fullName>
    </submittedName>
</protein>
<organism evidence="1 2">
    <name type="scientific">Rhinolophus ferrumequinum</name>
    <name type="common">Greater horseshoe bat</name>
    <dbReference type="NCBI Taxonomy" id="59479"/>
    <lineage>
        <taxon>Eukaryota</taxon>
        <taxon>Metazoa</taxon>
        <taxon>Chordata</taxon>
        <taxon>Craniata</taxon>
        <taxon>Vertebrata</taxon>
        <taxon>Euteleostomi</taxon>
        <taxon>Mammalia</taxon>
        <taxon>Eutheria</taxon>
        <taxon>Laurasiatheria</taxon>
        <taxon>Chiroptera</taxon>
        <taxon>Yinpterochiroptera</taxon>
        <taxon>Rhinolophoidea</taxon>
        <taxon>Rhinolophidae</taxon>
        <taxon>Rhinolophinae</taxon>
        <taxon>Rhinolophus</taxon>
    </lineage>
</organism>
<accession>A0A7J7S7N7</accession>
<dbReference type="AlphaFoldDB" id="A0A7J7S7N7"/>
<evidence type="ECO:0000313" key="2">
    <source>
        <dbReference type="Proteomes" id="UP000585614"/>
    </source>
</evidence>
<sequence length="131" mass="14626">MELEGAGVQLAQGADPPGLSWHSCKELHQSTNKSLDTGGAHFLGTCPWSRQGVLSDLCNHRSEHWIGKQSADAWSTSGVKLHLGTTWALKQLEKGQMNKLFLLLLKWKHINLTYTKEPWPSICSLPEFYPS</sequence>
<proteinExistence type="predicted"/>
<dbReference type="Proteomes" id="UP000585614">
    <property type="component" value="Unassembled WGS sequence"/>
</dbReference>
<reference evidence="1 2" key="1">
    <citation type="journal article" date="2020" name="Nature">
        <title>Six reference-quality genomes reveal evolution of bat adaptations.</title>
        <authorList>
            <person name="Jebb D."/>
            <person name="Huang Z."/>
            <person name="Pippel M."/>
            <person name="Hughes G.M."/>
            <person name="Lavrichenko K."/>
            <person name="Devanna P."/>
            <person name="Winkler S."/>
            <person name="Jermiin L.S."/>
            <person name="Skirmuntt E.C."/>
            <person name="Katzourakis A."/>
            <person name="Burkitt-Gray L."/>
            <person name="Ray D.A."/>
            <person name="Sullivan K.A.M."/>
            <person name="Roscito J.G."/>
            <person name="Kirilenko B.M."/>
            <person name="Davalos L.M."/>
            <person name="Corthals A.P."/>
            <person name="Power M.L."/>
            <person name="Jones G."/>
            <person name="Ransome R.D."/>
            <person name="Dechmann D.K.N."/>
            <person name="Locatelli A.G."/>
            <person name="Puechmaille S.J."/>
            <person name="Fedrigo O."/>
            <person name="Jarvis E.D."/>
            <person name="Hiller M."/>
            <person name="Vernes S.C."/>
            <person name="Myers E.W."/>
            <person name="Teeling E.C."/>
        </authorList>
    </citation>
    <scope>NUCLEOTIDE SEQUENCE [LARGE SCALE GENOMIC DNA]</scope>
    <source>
        <strain evidence="1">MRhiFer1</strain>
        <tissue evidence="1">Lung</tissue>
    </source>
</reference>
<evidence type="ECO:0000313" key="1">
    <source>
        <dbReference type="EMBL" id="KAF6284470.1"/>
    </source>
</evidence>